<reference evidence="1" key="1">
    <citation type="journal article" date="2023" name="Genome Biol. Evol.">
        <title>Long-read-based Genome Assembly of Drosophila gunungcola Reveals Fewer Chemosensory Genes in Flower-breeding Species.</title>
        <authorList>
            <person name="Negi A."/>
            <person name="Liao B.Y."/>
            <person name="Yeh S.D."/>
        </authorList>
    </citation>
    <scope>NUCLEOTIDE SEQUENCE</scope>
    <source>
        <strain evidence="1">Sukarami</strain>
    </source>
</reference>
<keyword evidence="2" id="KW-1185">Reference proteome</keyword>
<dbReference type="EMBL" id="JAMKOV010000006">
    <property type="protein sequence ID" value="KAI8039320.1"/>
    <property type="molecule type" value="Genomic_DNA"/>
</dbReference>
<dbReference type="AlphaFoldDB" id="A0A9Q0BPP4"/>
<protein>
    <submittedName>
        <fullName evidence="1">Uncharacterized protein</fullName>
    </submittedName>
</protein>
<organism evidence="1 2">
    <name type="scientific">Drosophila gunungcola</name>
    <name type="common">fruit fly</name>
    <dbReference type="NCBI Taxonomy" id="103775"/>
    <lineage>
        <taxon>Eukaryota</taxon>
        <taxon>Metazoa</taxon>
        <taxon>Ecdysozoa</taxon>
        <taxon>Arthropoda</taxon>
        <taxon>Hexapoda</taxon>
        <taxon>Insecta</taxon>
        <taxon>Pterygota</taxon>
        <taxon>Neoptera</taxon>
        <taxon>Endopterygota</taxon>
        <taxon>Diptera</taxon>
        <taxon>Brachycera</taxon>
        <taxon>Muscomorpha</taxon>
        <taxon>Ephydroidea</taxon>
        <taxon>Drosophilidae</taxon>
        <taxon>Drosophila</taxon>
        <taxon>Sophophora</taxon>
    </lineage>
</organism>
<dbReference type="Proteomes" id="UP001059596">
    <property type="component" value="Unassembled WGS sequence"/>
</dbReference>
<name>A0A9Q0BPP4_9MUSC</name>
<comment type="caution">
    <text evidence="1">The sequence shown here is derived from an EMBL/GenBank/DDBJ whole genome shotgun (WGS) entry which is preliminary data.</text>
</comment>
<proteinExistence type="predicted"/>
<evidence type="ECO:0000313" key="2">
    <source>
        <dbReference type="Proteomes" id="UP001059596"/>
    </source>
</evidence>
<accession>A0A9Q0BPP4</accession>
<sequence>MKLARAPGRDYLKKDLCIPKKAKQAFLKETVALHVFPHTEKNWIRSRNILKSELETY</sequence>
<gene>
    <name evidence="1" type="ORF">M5D96_008043</name>
</gene>
<evidence type="ECO:0000313" key="1">
    <source>
        <dbReference type="EMBL" id="KAI8039320.1"/>
    </source>
</evidence>
<feature type="non-terminal residue" evidence="1">
    <location>
        <position position="1"/>
    </location>
</feature>